<keyword evidence="8" id="KW-0648">Protein biosynthesis</keyword>
<evidence type="ECO:0000256" key="1">
    <source>
        <dbReference type="ARBA" id="ARBA00013165"/>
    </source>
</evidence>
<feature type="domain" description="Aminoacyl-tRNA synthetase class Ia" evidence="11">
    <location>
        <begin position="16"/>
        <end position="628"/>
    </location>
</feature>
<dbReference type="PANTHER" id="PTHR42780">
    <property type="entry name" value="SOLEUCYL-TRNA SYNTHETASE"/>
    <property type="match status" value="1"/>
</dbReference>
<dbReference type="InterPro" id="IPR002300">
    <property type="entry name" value="aa-tRNA-synth_Ia"/>
</dbReference>
<protein>
    <recommendedName>
        <fullName evidence="1">isoleucine--tRNA ligase</fullName>
        <ecNumber evidence="1">6.1.1.5</ecNumber>
    </recommendedName>
</protein>
<evidence type="ECO:0000256" key="7">
    <source>
        <dbReference type="ARBA" id="ARBA00022840"/>
    </source>
</evidence>
<evidence type="ECO:0000256" key="6">
    <source>
        <dbReference type="ARBA" id="ARBA00022833"/>
    </source>
</evidence>
<dbReference type="SUPFAM" id="SSF47323">
    <property type="entry name" value="Anticodon-binding domain of a subclass of class I aminoacyl-tRNA synthetases"/>
    <property type="match status" value="2"/>
</dbReference>
<dbReference type="InterPro" id="IPR002301">
    <property type="entry name" value="Ile-tRNA-ligase"/>
</dbReference>
<evidence type="ECO:0000259" key="11">
    <source>
        <dbReference type="Pfam" id="PF00133"/>
    </source>
</evidence>
<dbReference type="PANTHER" id="PTHR42780:SF1">
    <property type="entry name" value="ISOLEUCINE--TRNA LIGASE, CYTOPLASMIC"/>
    <property type="match status" value="1"/>
</dbReference>
<reference evidence="13" key="1">
    <citation type="journal article" date="2015" name="Nature">
        <title>Complex archaea that bridge the gap between prokaryotes and eukaryotes.</title>
        <authorList>
            <person name="Spang A."/>
            <person name="Saw J.H."/>
            <person name="Jorgensen S.L."/>
            <person name="Zaremba-Niedzwiedzka K."/>
            <person name="Martijn J."/>
            <person name="Lind A.E."/>
            <person name="van Eijk R."/>
            <person name="Schleper C."/>
            <person name="Guy L."/>
            <person name="Ettema T.J."/>
        </authorList>
    </citation>
    <scope>NUCLEOTIDE SEQUENCE</scope>
</reference>
<name>A0A0F9PVC8_9ZZZZ</name>
<dbReference type="InterPro" id="IPR001412">
    <property type="entry name" value="aa-tRNA-synth_I_CS"/>
</dbReference>
<dbReference type="PRINTS" id="PR00984">
    <property type="entry name" value="TRNASYNTHILE"/>
</dbReference>
<evidence type="ECO:0000256" key="9">
    <source>
        <dbReference type="ARBA" id="ARBA00023146"/>
    </source>
</evidence>
<evidence type="ECO:0000256" key="4">
    <source>
        <dbReference type="ARBA" id="ARBA00022723"/>
    </source>
</evidence>
<dbReference type="SUPFAM" id="SSF50677">
    <property type="entry name" value="ValRS/IleRS/LeuRS editing domain"/>
    <property type="match status" value="1"/>
</dbReference>
<keyword evidence="6" id="KW-0862">Zinc</keyword>
<dbReference type="GO" id="GO:0000049">
    <property type="term" value="F:tRNA binding"/>
    <property type="evidence" value="ECO:0007669"/>
    <property type="project" value="InterPro"/>
</dbReference>
<dbReference type="GO" id="GO:0004822">
    <property type="term" value="F:isoleucine-tRNA ligase activity"/>
    <property type="evidence" value="ECO:0007669"/>
    <property type="project" value="UniProtKB-EC"/>
</dbReference>
<feature type="domain" description="Methionyl/Valyl/Leucyl/Isoleucyl-tRNA synthetase anticodon-binding" evidence="12">
    <location>
        <begin position="674"/>
        <end position="819"/>
    </location>
</feature>
<dbReference type="CDD" id="cd07961">
    <property type="entry name" value="Anticodon_Ia_Ile_ABEc"/>
    <property type="match status" value="1"/>
</dbReference>
<gene>
    <name evidence="13" type="ORF">LCGC14_0796530</name>
</gene>
<keyword evidence="2" id="KW-0963">Cytoplasm</keyword>
<dbReference type="InterPro" id="IPR014729">
    <property type="entry name" value="Rossmann-like_a/b/a_fold"/>
</dbReference>
<dbReference type="GO" id="GO:0046872">
    <property type="term" value="F:metal ion binding"/>
    <property type="evidence" value="ECO:0007669"/>
    <property type="project" value="UniProtKB-KW"/>
</dbReference>
<keyword evidence="3" id="KW-0436">Ligase</keyword>
<evidence type="ECO:0000256" key="5">
    <source>
        <dbReference type="ARBA" id="ARBA00022741"/>
    </source>
</evidence>
<dbReference type="Pfam" id="PF00133">
    <property type="entry name" value="tRNA-synt_1"/>
    <property type="match status" value="1"/>
</dbReference>
<dbReference type="NCBIfam" id="TIGR00392">
    <property type="entry name" value="ileS"/>
    <property type="match status" value="1"/>
</dbReference>
<dbReference type="FunFam" id="3.40.50.620:FF:000075">
    <property type="entry name" value="Isoleucine--tRNA ligase"/>
    <property type="match status" value="1"/>
</dbReference>
<keyword evidence="7" id="KW-0067">ATP-binding</keyword>
<dbReference type="CDD" id="cd00818">
    <property type="entry name" value="IleRS_core"/>
    <property type="match status" value="1"/>
</dbReference>
<dbReference type="InterPro" id="IPR013155">
    <property type="entry name" value="M/V/L/I-tRNA-synth_anticd-bd"/>
</dbReference>
<dbReference type="InterPro" id="IPR033709">
    <property type="entry name" value="Anticodon_Ile_ABEc"/>
</dbReference>
<dbReference type="EMBL" id="LAZR01002124">
    <property type="protein sequence ID" value="KKN34159.1"/>
    <property type="molecule type" value="Genomic_DNA"/>
</dbReference>
<evidence type="ECO:0000256" key="8">
    <source>
        <dbReference type="ARBA" id="ARBA00022917"/>
    </source>
</evidence>
<dbReference type="Gene3D" id="3.90.740.10">
    <property type="entry name" value="Valyl/Leucyl/Isoleucyl-tRNA synthetase, editing domain"/>
    <property type="match status" value="1"/>
</dbReference>
<comment type="caution">
    <text evidence="13">The sequence shown here is derived from an EMBL/GenBank/DDBJ whole genome shotgun (WGS) entry which is preliminary data.</text>
</comment>
<dbReference type="InterPro" id="IPR009080">
    <property type="entry name" value="tRNAsynth_Ia_anticodon-bd"/>
</dbReference>
<accession>A0A0F9PVC8</accession>
<sequence length="957" mass="113253">MVRISNKKKELKEEEIIQFWKDNKIFEKSIEQRAMDNPFIFYDGPPFATGLPHYGHILSLVTKDVFPRYWTMKGYRCERKWGWDCHGLPIESICEKELNLKKKNEIYEMGISKFNEFCRSKVLWYANEWKKTVDRMGKWIEFDNSYKTMDNGYMETVWYIFKKIYNEGFVYKGKKVLYYCPHCETPLSNFEISMDNSYKDVSEPSITAKFKLKKELKTFFLAWTTTPWTLIGNVALAVNSNREYVKIKVNNEYLILIKSQLDLIKEDYKLVVEFRGEDLLNKEYEPLYRMSTGGSKKGHFIIDGGDEVLSDEGTGIIHMAVYGEFDYEMIKKYDLPIIQHIDEHGNLAEGPEEWVGLWFKDVDKKVLEDLKQRELLFNVEVYTHSYPFCYRCDTPLIYNALDAWFINIQQIKPKLLETNNSIKWYPKEISRSYQNIINSAPDWCISRNRFWATAMPIWECVECKEIKVIGSVKELQEKAVEDIPEDLDLHRHIVDKIHLTCSKCGKIMNRIPEVFDCWLESGSMPYAAKHYPFENVEWFKHNFPSDFVSEYIGQVRAWFYYMHVISVLLFDTIPFKNVVVNGNILAEDGTKMSKSKRNFPDPNLIIEKYGADALRIYLMSSQLMRAKDLNFKEEIVKQVYRRFNLLLTNVLKFYSLIDIDNLTMDIANSDNILDRWIVSSLNKLIQDITLLMDDYNTAEVSRLFFNFIEDLSTWYIKNSRNRFKSEIIKEKLSAMKTLSYILYNLSKLLAPLTPFISEKIYHKLKKRRLVNLKSIHLENWPHFDEKLINSKVHKNMELTREIVQRSLELRNKSKIPVRQILNKVILRGINLDTEYLDVISDAINVKKVLVEEGDEPELLVELDINITPELKLEGIARNLIRHLNNFRKKQNLSTKNRINLYLKTKDKEIIKALEKYAEKIKKMIQADKIIQIKEDKENLKEFKIENSVIQVYLEVKY</sequence>
<dbReference type="Pfam" id="PF08264">
    <property type="entry name" value="Anticodon_1"/>
    <property type="match status" value="1"/>
</dbReference>
<dbReference type="InterPro" id="IPR009008">
    <property type="entry name" value="Val/Leu/Ile-tRNA-synth_edit"/>
</dbReference>
<dbReference type="Gene3D" id="1.10.730.10">
    <property type="entry name" value="Isoleucyl-tRNA Synthetase, Domain 1"/>
    <property type="match status" value="1"/>
</dbReference>
<dbReference type="PROSITE" id="PS00178">
    <property type="entry name" value="AA_TRNA_LIGASE_I"/>
    <property type="match status" value="1"/>
</dbReference>
<evidence type="ECO:0000259" key="12">
    <source>
        <dbReference type="Pfam" id="PF08264"/>
    </source>
</evidence>
<dbReference type="InterPro" id="IPR023586">
    <property type="entry name" value="Ile-tRNA-ligase_type2"/>
</dbReference>
<evidence type="ECO:0000313" key="13">
    <source>
        <dbReference type="EMBL" id="KKN34159.1"/>
    </source>
</evidence>
<comment type="catalytic activity">
    <reaction evidence="10">
        <text>tRNA(Ile) + L-isoleucine + ATP = L-isoleucyl-tRNA(Ile) + AMP + diphosphate</text>
        <dbReference type="Rhea" id="RHEA:11060"/>
        <dbReference type="Rhea" id="RHEA-COMP:9666"/>
        <dbReference type="Rhea" id="RHEA-COMP:9695"/>
        <dbReference type="ChEBI" id="CHEBI:30616"/>
        <dbReference type="ChEBI" id="CHEBI:33019"/>
        <dbReference type="ChEBI" id="CHEBI:58045"/>
        <dbReference type="ChEBI" id="CHEBI:78442"/>
        <dbReference type="ChEBI" id="CHEBI:78528"/>
        <dbReference type="ChEBI" id="CHEBI:456215"/>
        <dbReference type="EC" id="6.1.1.5"/>
    </reaction>
</comment>
<dbReference type="GO" id="GO:0005524">
    <property type="term" value="F:ATP binding"/>
    <property type="evidence" value="ECO:0007669"/>
    <property type="project" value="UniProtKB-KW"/>
</dbReference>
<dbReference type="Gene3D" id="3.40.50.620">
    <property type="entry name" value="HUPs"/>
    <property type="match status" value="2"/>
</dbReference>
<keyword evidence="9" id="KW-0030">Aminoacyl-tRNA synthetase</keyword>
<evidence type="ECO:0000256" key="10">
    <source>
        <dbReference type="ARBA" id="ARBA00048359"/>
    </source>
</evidence>
<dbReference type="AlphaFoldDB" id="A0A0F9PVC8"/>
<evidence type="ECO:0000256" key="3">
    <source>
        <dbReference type="ARBA" id="ARBA00022598"/>
    </source>
</evidence>
<dbReference type="GO" id="GO:0006428">
    <property type="term" value="P:isoleucyl-tRNA aminoacylation"/>
    <property type="evidence" value="ECO:0007669"/>
    <property type="project" value="InterPro"/>
</dbReference>
<dbReference type="EC" id="6.1.1.5" evidence="1"/>
<organism evidence="13">
    <name type="scientific">marine sediment metagenome</name>
    <dbReference type="NCBI Taxonomy" id="412755"/>
    <lineage>
        <taxon>unclassified sequences</taxon>
        <taxon>metagenomes</taxon>
        <taxon>ecological metagenomes</taxon>
    </lineage>
</organism>
<evidence type="ECO:0000256" key="2">
    <source>
        <dbReference type="ARBA" id="ARBA00022490"/>
    </source>
</evidence>
<dbReference type="SUPFAM" id="SSF52374">
    <property type="entry name" value="Nucleotidylyl transferase"/>
    <property type="match status" value="1"/>
</dbReference>
<keyword evidence="4" id="KW-0479">Metal-binding</keyword>
<proteinExistence type="predicted"/>
<dbReference type="GO" id="GO:0002161">
    <property type="term" value="F:aminoacyl-tRNA deacylase activity"/>
    <property type="evidence" value="ECO:0007669"/>
    <property type="project" value="InterPro"/>
</dbReference>
<keyword evidence="5" id="KW-0547">Nucleotide-binding</keyword>